<evidence type="ECO:0000256" key="21">
    <source>
        <dbReference type="ARBA" id="ARBA00048679"/>
    </source>
</evidence>
<evidence type="ECO:0000256" key="13">
    <source>
        <dbReference type="ARBA" id="ARBA00022741"/>
    </source>
</evidence>
<dbReference type="GO" id="GO:0004674">
    <property type="term" value="F:protein serine/threonine kinase activity"/>
    <property type="evidence" value="ECO:0007669"/>
    <property type="project" value="UniProtKB-KW"/>
</dbReference>
<dbReference type="Gene3D" id="3.80.10.10">
    <property type="entry name" value="Ribonuclease Inhibitor"/>
    <property type="match status" value="3"/>
</dbReference>
<keyword evidence="11 23" id="KW-0732">Signal</keyword>
<dbReference type="GO" id="GO:0005886">
    <property type="term" value="C:plasma membrane"/>
    <property type="evidence" value="ECO:0007669"/>
    <property type="project" value="UniProtKB-SubCell"/>
</dbReference>
<dbReference type="Pfam" id="PF13855">
    <property type="entry name" value="LRR_8"/>
    <property type="match status" value="2"/>
</dbReference>
<dbReference type="InterPro" id="IPR013210">
    <property type="entry name" value="LRR_N_plant-typ"/>
</dbReference>
<comment type="caution">
    <text evidence="25">The sequence shown here is derived from an EMBL/GenBank/DDBJ whole genome shotgun (WGS) entry which is preliminary data.</text>
</comment>
<dbReference type="PANTHER" id="PTHR48053">
    <property type="entry name" value="LEUCINE RICH REPEAT FAMILY PROTEIN, EXPRESSED"/>
    <property type="match status" value="1"/>
</dbReference>
<dbReference type="FunFam" id="1.10.510.10:FF:000417">
    <property type="entry name" value="Leucine-rich repeat receptor-like protein kinase"/>
    <property type="match status" value="1"/>
</dbReference>
<feature type="domain" description="Protein kinase" evidence="24">
    <location>
        <begin position="683"/>
        <end position="967"/>
    </location>
</feature>
<dbReference type="InterPro" id="IPR011009">
    <property type="entry name" value="Kinase-like_dom_sf"/>
</dbReference>
<evidence type="ECO:0000256" key="19">
    <source>
        <dbReference type="ARBA" id="ARBA00023180"/>
    </source>
</evidence>
<dbReference type="AlphaFoldDB" id="A0A328D6F4"/>
<comment type="catalytic activity">
    <reaction evidence="21">
        <text>L-seryl-[protein] + ATP = O-phospho-L-seryl-[protein] + ADP + H(+)</text>
        <dbReference type="Rhea" id="RHEA:17989"/>
        <dbReference type="Rhea" id="RHEA-COMP:9863"/>
        <dbReference type="Rhea" id="RHEA-COMP:11604"/>
        <dbReference type="ChEBI" id="CHEBI:15378"/>
        <dbReference type="ChEBI" id="CHEBI:29999"/>
        <dbReference type="ChEBI" id="CHEBI:30616"/>
        <dbReference type="ChEBI" id="CHEBI:83421"/>
        <dbReference type="ChEBI" id="CHEBI:456216"/>
        <dbReference type="EC" id="2.7.11.1"/>
    </reaction>
</comment>
<sequence length="967" mass="106702">MLFIHGDVIVFLMIFVPWVSSFHSNDAATLFRAKTRQLGNPNGQLGDWVDSINAPCNWTGITCDPLSHAVVSIDFPSFGLSGRFPAELCRIPTLRSLNLTNNNFGEVISPDAISLCSHLEKLDLSLNLFVGELPEFFTEFNNLTTLVLTSNNFSGEIPATFGRLQKLQIFDLVNNLFNGSLPEFIANLTELTYLGIAMNPFDATPLLPSIGRLKKLRNLFARGANLTGTIPNSIGNLIYLQNLDLSENSLTGEIPDTIGDLKSIVQIELYGNQLSGELPDTFWNLSSLLRIDLSLNNLTGRIPESLASLHVESLHLSENDLQGEIPGSISLNPNLVNFRLFRNRISGTLPANLGLNSELMELDVSGNNIEGPLPPNLCFKRKLQGLILFNNRFSGTIPGSYASCSSLTYVRIKDNRLSGTVPAGFWNLTGYELIEFQNNKLEGHIPPSISSARSLTKILVSGNKFAGGVPAEICKLQKLVVLDLSKNQISGSLPSCVMNLKNLQQLELQENLIEGEIPKSVSSWNEMTDLNLSFNRLSGEIPSSLGTLHVLNYLDLAGNMLTGGIPASLTNLKLNKFNLSYNRLEGEVPSGFGNSLFHSSIMGNPGLCSSNLEGLPSCQKPKPISGYQLGILASCILVLVLLLLWSLMRTKKSLQRRKRTIFSWSNTSFTHDGFQESEVLASLTNKNIIAMGGSGQVFKVHLKTGQMVAVKKLWEAKWEGESISVFKTEVEILGRVRHRNIVKLLHCSIGEDYQILMYEYMENGSLGDVLHGEHGGLLLDWPRRFDIAVGAAKGLAYLHHDCTLAIIHRDIKSNNILLDSEFIPKVADFGLAKMLRRDIPTAEEPMSNVVGSYGYIAPEYAYTLRVTEKSDVYSYGIVLLELLCGRRPNDDSFGENKDIVQWVSGVAASSVEQLGDLNQIIDPRMNQSAGDHYEEMNRVLYVALLCTSALPVNRPSMRRVVELLQDI</sequence>
<evidence type="ECO:0000313" key="25">
    <source>
        <dbReference type="EMBL" id="RAL40720.1"/>
    </source>
</evidence>
<evidence type="ECO:0000256" key="16">
    <source>
        <dbReference type="ARBA" id="ARBA00022989"/>
    </source>
</evidence>
<keyword evidence="17 22" id="KW-0472">Membrane</keyword>
<evidence type="ECO:0000256" key="15">
    <source>
        <dbReference type="ARBA" id="ARBA00022840"/>
    </source>
</evidence>
<comment type="similarity">
    <text evidence="3">Belongs to the protein kinase superfamily. Ser/Thr protein kinase family.</text>
</comment>
<evidence type="ECO:0000256" key="14">
    <source>
        <dbReference type="ARBA" id="ARBA00022777"/>
    </source>
</evidence>
<dbReference type="FunFam" id="3.80.10.10:FF:000453">
    <property type="entry name" value="Leucine-rich receptor-like protein kinase family protein"/>
    <property type="match status" value="1"/>
</dbReference>
<dbReference type="Pfam" id="PF00560">
    <property type="entry name" value="LRR_1"/>
    <property type="match status" value="7"/>
</dbReference>
<evidence type="ECO:0000256" key="6">
    <source>
        <dbReference type="ARBA" id="ARBA00022527"/>
    </source>
</evidence>
<keyword evidence="12" id="KW-0677">Repeat</keyword>
<dbReference type="FunFam" id="3.80.10.10:FF:000233">
    <property type="entry name" value="Leucine-rich repeat receptor-like protein kinase TDR"/>
    <property type="match status" value="1"/>
</dbReference>
<dbReference type="PRINTS" id="PR00019">
    <property type="entry name" value="LEURICHRPT"/>
</dbReference>
<dbReference type="Gene3D" id="1.10.510.10">
    <property type="entry name" value="Transferase(Phosphotransferase) domain 1"/>
    <property type="match status" value="1"/>
</dbReference>
<gene>
    <name evidence="25" type="ORF">DM860_008418</name>
</gene>
<evidence type="ECO:0000256" key="5">
    <source>
        <dbReference type="ARBA" id="ARBA00022475"/>
    </source>
</evidence>
<keyword evidence="19" id="KW-0325">Glycoprotein</keyword>
<evidence type="ECO:0000256" key="22">
    <source>
        <dbReference type="SAM" id="Phobius"/>
    </source>
</evidence>
<evidence type="ECO:0000256" key="11">
    <source>
        <dbReference type="ARBA" id="ARBA00022729"/>
    </source>
</evidence>
<reference evidence="25 26" key="1">
    <citation type="submission" date="2018-06" db="EMBL/GenBank/DDBJ databases">
        <title>The Genome of Cuscuta australis (Dodder) Provides Insight into the Evolution of Plant Parasitism.</title>
        <authorList>
            <person name="Liu H."/>
        </authorList>
    </citation>
    <scope>NUCLEOTIDE SEQUENCE [LARGE SCALE GENOMIC DNA]</scope>
    <source>
        <strain evidence="26">cv. Yunnan</strain>
        <tissue evidence="25">Vines</tissue>
    </source>
</reference>
<keyword evidence="5" id="KW-1003">Cell membrane</keyword>
<evidence type="ECO:0000256" key="12">
    <source>
        <dbReference type="ARBA" id="ARBA00022737"/>
    </source>
</evidence>
<dbReference type="SUPFAM" id="SSF56112">
    <property type="entry name" value="Protein kinase-like (PK-like)"/>
    <property type="match status" value="1"/>
</dbReference>
<dbReference type="InterPro" id="IPR051716">
    <property type="entry name" value="Plant_RL_S/T_kinase"/>
</dbReference>
<dbReference type="GO" id="GO:0009791">
    <property type="term" value="P:post-embryonic development"/>
    <property type="evidence" value="ECO:0007669"/>
    <property type="project" value="UniProtKB-ARBA"/>
</dbReference>
<dbReference type="Pfam" id="PF00069">
    <property type="entry name" value="Pkinase"/>
    <property type="match status" value="1"/>
</dbReference>
<dbReference type="EMBL" id="NQVE01000192">
    <property type="protein sequence ID" value="RAL40720.1"/>
    <property type="molecule type" value="Genomic_DNA"/>
</dbReference>
<dbReference type="PROSITE" id="PS00108">
    <property type="entry name" value="PROTEIN_KINASE_ST"/>
    <property type="match status" value="1"/>
</dbReference>
<dbReference type="PANTHER" id="PTHR48053:SF159">
    <property type="entry name" value="PROTEIN KINASE DOMAIN-CONTAINING PROTEIN"/>
    <property type="match status" value="1"/>
</dbReference>
<evidence type="ECO:0000256" key="8">
    <source>
        <dbReference type="ARBA" id="ARBA00022614"/>
    </source>
</evidence>
<evidence type="ECO:0000256" key="20">
    <source>
        <dbReference type="ARBA" id="ARBA00047899"/>
    </source>
</evidence>
<dbReference type="Gene3D" id="3.30.200.20">
    <property type="entry name" value="Phosphorylase Kinase, domain 1"/>
    <property type="match status" value="1"/>
</dbReference>
<evidence type="ECO:0000256" key="17">
    <source>
        <dbReference type="ARBA" id="ARBA00023136"/>
    </source>
</evidence>
<dbReference type="InterPro" id="IPR001611">
    <property type="entry name" value="Leu-rich_rpt"/>
</dbReference>
<evidence type="ECO:0000256" key="4">
    <source>
        <dbReference type="ARBA" id="ARBA00012513"/>
    </source>
</evidence>
<evidence type="ECO:0000256" key="23">
    <source>
        <dbReference type="SAM" id="SignalP"/>
    </source>
</evidence>
<keyword evidence="8" id="KW-0433">Leucine-rich repeat</keyword>
<comment type="catalytic activity">
    <reaction evidence="20">
        <text>L-threonyl-[protein] + ATP = O-phospho-L-threonyl-[protein] + ADP + H(+)</text>
        <dbReference type="Rhea" id="RHEA:46608"/>
        <dbReference type="Rhea" id="RHEA-COMP:11060"/>
        <dbReference type="Rhea" id="RHEA-COMP:11605"/>
        <dbReference type="ChEBI" id="CHEBI:15378"/>
        <dbReference type="ChEBI" id="CHEBI:30013"/>
        <dbReference type="ChEBI" id="CHEBI:30616"/>
        <dbReference type="ChEBI" id="CHEBI:61977"/>
        <dbReference type="ChEBI" id="CHEBI:456216"/>
        <dbReference type="EC" id="2.7.11.1"/>
    </reaction>
</comment>
<dbReference type="SUPFAM" id="SSF52047">
    <property type="entry name" value="RNI-like"/>
    <property type="match status" value="1"/>
</dbReference>
<evidence type="ECO:0000256" key="9">
    <source>
        <dbReference type="ARBA" id="ARBA00022679"/>
    </source>
</evidence>
<dbReference type="SUPFAM" id="SSF52058">
    <property type="entry name" value="L domain-like"/>
    <property type="match status" value="1"/>
</dbReference>
<feature type="transmembrane region" description="Helical" evidence="22">
    <location>
        <begin position="627"/>
        <end position="648"/>
    </location>
</feature>
<accession>A0A328D6F4</accession>
<keyword evidence="13" id="KW-0547">Nucleotide-binding</keyword>
<evidence type="ECO:0000256" key="18">
    <source>
        <dbReference type="ARBA" id="ARBA00023170"/>
    </source>
</evidence>
<dbReference type="PROSITE" id="PS50011">
    <property type="entry name" value="PROTEIN_KINASE_DOM"/>
    <property type="match status" value="1"/>
</dbReference>
<keyword evidence="9" id="KW-0808">Transferase</keyword>
<evidence type="ECO:0000256" key="10">
    <source>
        <dbReference type="ARBA" id="ARBA00022692"/>
    </source>
</evidence>
<proteinExistence type="inferred from homology"/>
<dbReference type="GO" id="GO:0006952">
    <property type="term" value="P:defense response"/>
    <property type="evidence" value="ECO:0007669"/>
    <property type="project" value="UniProtKB-ARBA"/>
</dbReference>
<evidence type="ECO:0000256" key="2">
    <source>
        <dbReference type="ARBA" id="ARBA00004479"/>
    </source>
</evidence>
<evidence type="ECO:0000259" key="24">
    <source>
        <dbReference type="PROSITE" id="PS50011"/>
    </source>
</evidence>
<dbReference type="InterPro" id="IPR032675">
    <property type="entry name" value="LRR_dom_sf"/>
</dbReference>
<evidence type="ECO:0000256" key="1">
    <source>
        <dbReference type="ARBA" id="ARBA00004162"/>
    </source>
</evidence>
<protein>
    <recommendedName>
        <fullName evidence="4">non-specific serine/threonine protein kinase</fullName>
        <ecNumber evidence="4">2.7.11.1</ecNumber>
    </recommendedName>
</protein>
<feature type="signal peptide" evidence="23">
    <location>
        <begin position="1"/>
        <end position="21"/>
    </location>
</feature>
<keyword evidence="15" id="KW-0067">ATP-binding</keyword>
<organism evidence="25 26">
    <name type="scientific">Cuscuta australis</name>
    <dbReference type="NCBI Taxonomy" id="267555"/>
    <lineage>
        <taxon>Eukaryota</taxon>
        <taxon>Viridiplantae</taxon>
        <taxon>Streptophyta</taxon>
        <taxon>Embryophyta</taxon>
        <taxon>Tracheophyta</taxon>
        <taxon>Spermatophyta</taxon>
        <taxon>Magnoliopsida</taxon>
        <taxon>eudicotyledons</taxon>
        <taxon>Gunneridae</taxon>
        <taxon>Pentapetalae</taxon>
        <taxon>asterids</taxon>
        <taxon>lamiids</taxon>
        <taxon>Solanales</taxon>
        <taxon>Convolvulaceae</taxon>
        <taxon>Cuscuteae</taxon>
        <taxon>Cuscuta</taxon>
        <taxon>Cuscuta subgen. Grammica</taxon>
        <taxon>Cuscuta sect. Cleistogrammica</taxon>
    </lineage>
</organism>
<dbReference type="SMART" id="SM00220">
    <property type="entry name" value="S_TKc"/>
    <property type="match status" value="1"/>
</dbReference>
<keyword evidence="10 22" id="KW-0812">Transmembrane</keyword>
<dbReference type="InterPro" id="IPR000719">
    <property type="entry name" value="Prot_kinase_dom"/>
</dbReference>
<name>A0A328D6F4_9ASTE</name>
<dbReference type="Proteomes" id="UP000249390">
    <property type="component" value="Unassembled WGS sequence"/>
</dbReference>
<dbReference type="GO" id="GO:0051707">
    <property type="term" value="P:response to other organism"/>
    <property type="evidence" value="ECO:0007669"/>
    <property type="project" value="UniProtKB-ARBA"/>
</dbReference>
<keyword evidence="26" id="KW-1185">Reference proteome</keyword>
<dbReference type="Pfam" id="PF08263">
    <property type="entry name" value="LRRNT_2"/>
    <property type="match status" value="1"/>
</dbReference>
<feature type="chain" id="PRO_5016390963" description="non-specific serine/threonine protein kinase" evidence="23">
    <location>
        <begin position="22"/>
        <end position="967"/>
    </location>
</feature>
<evidence type="ECO:0000313" key="26">
    <source>
        <dbReference type="Proteomes" id="UP000249390"/>
    </source>
</evidence>
<dbReference type="InterPro" id="IPR008271">
    <property type="entry name" value="Ser/Thr_kinase_AS"/>
</dbReference>
<keyword evidence="18" id="KW-0675">Receptor</keyword>
<comment type="subcellular location">
    <subcellularLocation>
        <location evidence="1">Cell membrane</location>
        <topology evidence="1">Single-pass membrane protein</topology>
    </subcellularLocation>
    <subcellularLocation>
        <location evidence="2">Membrane</location>
        <topology evidence="2">Single-pass type I membrane protein</topology>
    </subcellularLocation>
</comment>
<evidence type="ECO:0000256" key="7">
    <source>
        <dbReference type="ARBA" id="ARBA00022553"/>
    </source>
</evidence>
<keyword evidence="16 22" id="KW-1133">Transmembrane helix</keyword>
<keyword evidence="14" id="KW-0418">Kinase</keyword>
<evidence type="ECO:0000256" key="3">
    <source>
        <dbReference type="ARBA" id="ARBA00008684"/>
    </source>
</evidence>
<dbReference type="FunFam" id="3.80.10.10:FF:000077">
    <property type="entry name" value="LRR receptor-like serine/threonine-protein kinase ERL1"/>
    <property type="match status" value="1"/>
</dbReference>
<dbReference type="EC" id="2.7.11.1" evidence="4"/>
<keyword evidence="7" id="KW-0597">Phosphoprotein</keyword>
<keyword evidence="6" id="KW-0723">Serine/threonine-protein kinase</keyword>
<dbReference type="GO" id="GO:0005524">
    <property type="term" value="F:ATP binding"/>
    <property type="evidence" value="ECO:0007669"/>
    <property type="project" value="UniProtKB-KW"/>
</dbReference>